<feature type="domain" description="G" evidence="1">
    <location>
        <begin position="1"/>
        <end position="66"/>
    </location>
</feature>
<protein>
    <recommendedName>
        <fullName evidence="1">G domain-containing protein</fullName>
    </recommendedName>
</protein>
<evidence type="ECO:0000313" key="2">
    <source>
        <dbReference type="EMBL" id="KIO04995.1"/>
    </source>
</evidence>
<dbReference type="Proteomes" id="UP000054217">
    <property type="component" value="Unassembled WGS sequence"/>
</dbReference>
<evidence type="ECO:0000313" key="3">
    <source>
        <dbReference type="Proteomes" id="UP000054217"/>
    </source>
</evidence>
<dbReference type="InterPro" id="IPR006073">
    <property type="entry name" value="GTP-bd"/>
</dbReference>
<dbReference type="Pfam" id="PF01926">
    <property type="entry name" value="MMR_HSR1"/>
    <property type="match status" value="1"/>
</dbReference>
<name>A0A0C3NVV4_PISTI</name>
<reference evidence="2 3" key="1">
    <citation type="submission" date="2014-04" db="EMBL/GenBank/DDBJ databases">
        <authorList>
            <consortium name="DOE Joint Genome Institute"/>
            <person name="Kuo A."/>
            <person name="Kohler A."/>
            <person name="Costa M.D."/>
            <person name="Nagy L.G."/>
            <person name="Floudas D."/>
            <person name="Copeland A."/>
            <person name="Barry K.W."/>
            <person name="Cichocki N."/>
            <person name="Veneault-Fourrey C."/>
            <person name="LaButti K."/>
            <person name="Lindquist E.A."/>
            <person name="Lipzen A."/>
            <person name="Lundell T."/>
            <person name="Morin E."/>
            <person name="Murat C."/>
            <person name="Sun H."/>
            <person name="Tunlid A."/>
            <person name="Henrissat B."/>
            <person name="Grigoriev I.V."/>
            <person name="Hibbett D.S."/>
            <person name="Martin F."/>
            <person name="Nordberg H.P."/>
            <person name="Cantor M.N."/>
            <person name="Hua S.X."/>
        </authorList>
    </citation>
    <scope>NUCLEOTIDE SEQUENCE [LARGE SCALE GENOMIC DNA]</scope>
    <source>
        <strain evidence="2 3">Marx 270</strain>
    </source>
</reference>
<dbReference type="InParanoid" id="A0A0C3NVV4"/>
<evidence type="ECO:0000259" key="1">
    <source>
        <dbReference type="Pfam" id="PF01926"/>
    </source>
</evidence>
<proteinExistence type="predicted"/>
<gene>
    <name evidence="2" type="ORF">M404DRAFT_531210</name>
</gene>
<dbReference type="STRING" id="870435.A0A0C3NVV4"/>
<dbReference type="Gene3D" id="3.40.50.300">
    <property type="entry name" value="P-loop containing nucleotide triphosphate hydrolases"/>
    <property type="match status" value="1"/>
</dbReference>
<dbReference type="EMBL" id="KN831968">
    <property type="protein sequence ID" value="KIO04995.1"/>
    <property type="molecule type" value="Genomic_DNA"/>
</dbReference>
<organism evidence="2 3">
    <name type="scientific">Pisolithus tinctorius Marx 270</name>
    <dbReference type="NCBI Taxonomy" id="870435"/>
    <lineage>
        <taxon>Eukaryota</taxon>
        <taxon>Fungi</taxon>
        <taxon>Dikarya</taxon>
        <taxon>Basidiomycota</taxon>
        <taxon>Agaricomycotina</taxon>
        <taxon>Agaricomycetes</taxon>
        <taxon>Agaricomycetidae</taxon>
        <taxon>Boletales</taxon>
        <taxon>Sclerodermatineae</taxon>
        <taxon>Pisolithaceae</taxon>
        <taxon>Pisolithus</taxon>
    </lineage>
</organism>
<dbReference type="HOGENOM" id="CLU_199242_0_0_1"/>
<accession>A0A0C3NVV4</accession>
<dbReference type="CDD" id="cd00882">
    <property type="entry name" value="Ras_like_GTPase"/>
    <property type="match status" value="1"/>
</dbReference>
<dbReference type="OrthoDB" id="3247308at2759"/>
<dbReference type="SUPFAM" id="SSF52540">
    <property type="entry name" value="P-loop containing nucleoside triphosphate hydrolases"/>
    <property type="match status" value="1"/>
</dbReference>
<keyword evidence="3" id="KW-1185">Reference proteome</keyword>
<dbReference type="AlphaFoldDB" id="A0A0C3NVV4"/>
<dbReference type="GO" id="GO:0005525">
    <property type="term" value="F:GTP binding"/>
    <property type="evidence" value="ECO:0007669"/>
    <property type="project" value="InterPro"/>
</dbReference>
<reference evidence="3" key="2">
    <citation type="submission" date="2015-01" db="EMBL/GenBank/DDBJ databases">
        <title>Evolutionary Origins and Diversification of the Mycorrhizal Mutualists.</title>
        <authorList>
            <consortium name="DOE Joint Genome Institute"/>
            <consortium name="Mycorrhizal Genomics Consortium"/>
            <person name="Kohler A."/>
            <person name="Kuo A."/>
            <person name="Nagy L.G."/>
            <person name="Floudas D."/>
            <person name="Copeland A."/>
            <person name="Barry K.W."/>
            <person name="Cichocki N."/>
            <person name="Veneault-Fourrey C."/>
            <person name="LaButti K."/>
            <person name="Lindquist E.A."/>
            <person name="Lipzen A."/>
            <person name="Lundell T."/>
            <person name="Morin E."/>
            <person name="Murat C."/>
            <person name="Riley R."/>
            <person name="Ohm R."/>
            <person name="Sun H."/>
            <person name="Tunlid A."/>
            <person name="Henrissat B."/>
            <person name="Grigoriev I.V."/>
            <person name="Hibbett D.S."/>
            <person name="Martin F."/>
        </authorList>
    </citation>
    <scope>NUCLEOTIDE SEQUENCE [LARGE SCALE GENOMIC DNA]</scope>
    <source>
        <strain evidence="3">Marx 270</strain>
    </source>
</reference>
<dbReference type="InterPro" id="IPR027417">
    <property type="entry name" value="P-loop_NTPase"/>
</dbReference>
<sequence length="76" mass="8897">MGPTESGKSNFINKLMGYQAKPDARKPVPRTQFIREFVLDFCRDKCYVFVEAPGFDDTRHSDQEVLRTVVDWLRDK</sequence>